<proteinExistence type="predicted"/>
<name>A0A0F9JVR9_9ZZZZ</name>
<accession>A0A0F9JVR9</accession>
<sequence length="107" mass="12247">PVKNQDRDEDSEDADSEDGYEERTYLVPRGKQIGWKLYDSVFFDPAASLALVNRYARDLGVNAIPFEKKTLGKRLSEKGLLQSSDKGRNTLKRRIEGARCEVFHLRT</sequence>
<organism evidence="2">
    <name type="scientific">marine sediment metagenome</name>
    <dbReference type="NCBI Taxonomy" id="412755"/>
    <lineage>
        <taxon>unclassified sequences</taxon>
        <taxon>metagenomes</taxon>
        <taxon>ecological metagenomes</taxon>
    </lineage>
</organism>
<protein>
    <submittedName>
        <fullName evidence="2">Uncharacterized protein</fullName>
    </submittedName>
</protein>
<feature type="compositionally biased region" description="Acidic residues" evidence="1">
    <location>
        <begin position="7"/>
        <end position="20"/>
    </location>
</feature>
<comment type="caution">
    <text evidence="2">The sequence shown here is derived from an EMBL/GenBank/DDBJ whole genome shotgun (WGS) entry which is preliminary data.</text>
</comment>
<dbReference type="AlphaFoldDB" id="A0A0F9JVR9"/>
<evidence type="ECO:0000313" key="2">
    <source>
        <dbReference type="EMBL" id="KKM03028.1"/>
    </source>
</evidence>
<dbReference type="EMBL" id="LAZR01016785">
    <property type="protein sequence ID" value="KKM03028.1"/>
    <property type="molecule type" value="Genomic_DNA"/>
</dbReference>
<evidence type="ECO:0000256" key="1">
    <source>
        <dbReference type="SAM" id="MobiDB-lite"/>
    </source>
</evidence>
<feature type="region of interest" description="Disordered" evidence="1">
    <location>
        <begin position="1"/>
        <end position="23"/>
    </location>
</feature>
<reference evidence="2" key="1">
    <citation type="journal article" date="2015" name="Nature">
        <title>Complex archaea that bridge the gap between prokaryotes and eukaryotes.</title>
        <authorList>
            <person name="Spang A."/>
            <person name="Saw J.H."/>
            <person name="Jorgensen S.L."/>
            <person name="Zaremba-Niedzwiedzka K."/>
            <person name="Martijn J."/>
            <person name="Lind A.E."/>
            <person name="van Eijk R."/>
            <person name="Schleper C."/>
            <person name="Guy L."/>
            <person name="Ettema T.J."/>
        </authorList>
    </citation>
    <scope>NUCLEOTIDE SEQUENCE</scope>
</reference>
<feature type="non-terminal residue" evidence="2">
    <location>
        <position position="1"/>
    </location>
</feature>
<gene>
    <name evidence="2" type="ORF">LCGC14_1778580</name>
</gene>